<dbReference type="RefSeq" id="WP_048464503.1">
    <property type="nucleotide sequence ID" value="NZ_LABX01000106.1"/>
</dbReference>
<sequence>MSEEALKKEIRQLAKRVAELEADLRAERGEQTPSEIAVRRYGTSMASPGTLHVTLSIDDLDLMGRGEAYVDYLLGVAKHHIMTERAHRQKAAS</sequence>
<gene>
    <name evidence="2" type="ORF">VP06_14660</name>
</gene>
<dbReference type="EMBL" id="LABX01000106">
    <property type="protein sequence ID" value="KMO34309.1"/>
    <property type="molecule type" value="Genomic_DNA"/>
</dbReference>
<organism evidence="2 3">
    <name type="scientific">Methylobacterium aquaticum</name>
    <dbReference type="NCBI Taxonomy" id="270351"/>
    <lineage>
        <taxon>Bacteria</taxon>
        <taxon>Pseudomonadati</taxon>
        <taxon>Pseudomonadota</taxon>
        <taxon>Alphaproteobacteria</taxon>
        <taxon>Hyphomicrobiales</taxon>
        <taxon>Methylobacteriaceae</taxon>
        <taxon>Methylobacterium</taxon>
    </lineage>
</organism>
<evidence type="ECO:0000256" key="1">
    <source>
        <dbReference type="SAM" id="Coils"/>
    </source>
</evidence>
<dbReference type="PATRIC" id="fig|270351.6.peg.338"/>
<protein>
    <submittedName>
        <fullName evidence="2">Uncharacterized protein</fullName>
    </submittedName>
</protein>
<reference evidence="2 3" key="1">
    <citation type="submission" date="2015-03" db="EMBL/GenBank/DDBJ databases">
        <title>Genome sequencing of Methylobacterium aquaticum DSM16371 type strain.</title>
        <authorList>
            <person name="Chaudhry V."/>
            <person name="Patil P.B."/>
        </authorList>
    </citation>
    <scope>NUCLEOTIDE SEQUENCE [LARGE SCALE GENOMIC DNA]</scope>
    <source>
        <strain evidence="2 3">DSM 16371</strain>
    </source>
</reference>
<feature type="coiled-coil region" evidence="1">
    <location>
        <begin position="3"/>
        <end position="30"/>
    </location>
</feature>
<name>A0A0J6SKW3_9HYPH</name>
<comment type="caution">
    <text evidence="2">The sequence shown here is derived from an EMBL/GenBank/DDBJ whole genome shotgun (WGS) entry which is preliminary data.</text>
</comment>
<evidence type="ECO:0000313" key="3">
    <source>
        <dbReference type="Proteomes" id="UP000035929"/>
    </source>
</evidence>
<dbReference type="AlphaFoldDB" id="A0A0J6SKW3"/>
<evidence type="ECO:0000313" key="2">
    <source>
        <dbReference type="EMBL" id="KMO34309.1"/>
    </source>
</evidence>
<keyword evidence="1" id="KW-0175">Coiled coil</keyword>
<proteinExistence type="predicted"/>
<accession>A0A0J6SKW3</accession>
<dbReference type="Proteomes" id="UP000035929">
    <property type="component" value="Unassembled WGS sequence"/>
</dbReference>